<dbReference type="PRINTS" id="PR01547">
    <property type="entry name" value="YEAST176DUF"/>
</dbReference>
<name>A0AAP0E5X7_9MAGN</name>
<keyword evidence="2" id="KW-0677">Repeat</keyword>
<comment type="caution">
    <text evidence="4">The sequence shown here is derived from an EMBL/GenBank/DDBJ whole genome shotgun (WGS) entry which is preliminary data.</text>
</comment>
<dbReference type="GO" id="GO:0009267">
    <property type="term" value="P:cellular response to starvation"/>
    <property type="evidence" value="ECO:0007669"/>
    <property type="project" value="TreeGrafter"/>
</dbReference>
<dbReference type="Gene3D" id="1.50.10.20">
    <property type="match status" value="1"/>
</dbReference>
<dbReference type="GO" id="GO:0031929">
    <property type="term" value="P:TOR signaling"/>
    <property type="evidence" value="ECO:0007669"/>
    <property type="project" value="InterPro"/>
</dbReference>
<dbReference type="AlphaFoldDB" id="A0AAP0E5X7"/>
<feature type="domain" description="Raptor N-terminal CASPase-like" evidence="3">
    <location>
        <begin position="31"/>
        <end position="166"/>
    </location>
</feature>
<keyword evidence="5" id="KW-1185">Reference proteome</keyword>
<dbReference type="GO" id="GO:0030307">
    <property type="term" value="P:positive regulation of cell growth"/>
    <property type="evidence" value="ECO:0007669"/>
    <property type="project" value="TreeGrafter"/>
</dbReference>
<dbReference type="PANTHER" id="PTHR12848:SF16">
    <property type="entry name" value="REGULATORY-ASSOCIATED PROTEIN OF MTOR"/>
    <property type="match status" value="1"/>
</dbReference>
<dbReference type="GO" id="GO:0071230">
    <property type="term" value="P:cellular response to amino acid stimulus"/>
    <property type="evidence" value="ECO:0007669"/>
    <property type="project" value="TreeGrafter"/>
</dbReference>
<accession>A0AAP0E5X7</accession>
<dbReference type="Proteomes" id="UP001417504">
    <property type="component" value="Unassembled WGS sequence"/>
</dbReference>
<proteinExistence type="predicted"/>
<evidence type="ECO:0000259" key="3">
    <source>
        <dbReference type="SMART" id="SM01302"/>
    </source>
</evidence>
<dbReference type="SUPFAM" id="SSF48239">
    <property type="entry name" value="Terpenoid cyclases/Protein prenyltransferases"/>
    <property type="match status" value="1"/>
</dbReference>
<evidence type="ECO:0000313" key="4">
    <source>
        <dbReference type="EMBL" id="KAK9085623.1"/>
    </source>
</evidence>
<dbReference type="GO" id="GO:0030674">
    <property type="term" value="F:protein-macromolecule adaptor activity"/>
    <property type="evidence" value="ECO:0007669"/>
    <property type="project" value="TreeGrafter"/>
</dbReference>
<evidence type="ECO:0000256" key="2">
    <source>
        <dbReference type="ARBA" id="ARBA00022737"/>
    </source>
</evidence>
<dbReference type="Pfam" id="PF14538">
    <property type="entry name" value="Raptor_N"/>
    <property type="match status" value="1"/>
</dbReference>
<dbReference type="InterPro" id="IPR008930">
    <property type="entry name" value="Terpenoid_cyclase/PrenylTrfase"/>
</dbReference>
<keyword evidence="1" id="KW-0853">WD repeat</keyword>
<dbReference type="GO" id="GO:0005737">
    <property type="term" value="C:cytoplasm"/>
    <property type="evidence" value="ECO:0007669"/>
    <property type="project" value="TreeGrafter"/>
</dbReference>
<evidence type="ECO:0000313" key="5">
    <source>
        <dbReference type="Proteomes" id="UP001417504"/>
    </source>
</evidence>
<sequence length="278" mass="31342">MLACWVEDPNGDAFKKHLPRIQDYLWMAEDGMRMQSFGSQSWDTSLGLQALLASGLHEEIWETLKKGHFFVKESQARYKHQLDPTVEEVKKLCLGCRKNAKSERVLFHYNGHGVPKPTANGEIWVFNKSYTQYIPLPVSDLDSWLRTPSIYVFDCSASGMIVKAFIERQDWSSSRSAGSSIKDCILLAACGAHGTLPQSAEFPADVFTSCLTTPINMFCGISLLRDTIDQFLIDRIPDRQNDRKTLLGELNWIFTAVNYTIAWNVLPHAVISARFASG</sequence>
<organism evidence="4 5">
    <name type="scientific">Stephania japonica</name>
    <dbReference type="NCBI Taxonomy" id="461633"/>
    <lineage>
        <taxon>Eukaryota</taxon>
        <taxon>Viridiplantae</taxon>
        <taxon>Streptophyta</taxon>
        <taxon>Embryophyta</taxon>
        <taxon>Tracheophyta</taxon>
        <taxon>Spermatophyta</taxon>
        <taxon>Magnoliopsida</taxon>
        <taxon>Ranunculales</taxon>
        <taxon>Menispermaceae</taxon>
        <taxon>Menispermoideae</taxon>
        <taxon>Cissampelideae</taxon>
        <taxon>Stephania</taxon>
    </lineage>
</organism>
<dbReference type="InterPro" id="IPR004083">
    <property type="entry name" value="Raptor"/>
</dbReference>
<protein>
    <recommendedName>
        <fullName evidence="3">Raptor N-terminal CASPase-like domain-containing protein</fullName>
    </recommendedName>
</protein>
<dbReference type="SMART" id="SM01302">
    <property type="entry name" value="Raptor_N"/>
    <property type="match status" value="1"/>
</dbReference>
<dbReference type="EMBL" id="JBBNAE010000011">
    <property type="protein sequence ID" value="KAK9085623.1"/>
    <property type="molecule type" value="Genomic_DNA"/>
</dbReference>
<dbReference type="GO" id="GO:0031931">
    <property type="term" value="C:TORC1 complex"/>
    <property type="evidence" value="ECO:0007669"/>
    <property type="project" value="InterPro"/>
</dbReference>
<dbReference type="GO" id="GO:0010506">
    <property type="term" value="P:regulation of autophagy"/>
    <property type="evidence" value="ECO:0007669"/>
    <property type="project" value="TreeGrafter"/>
</dbReference>
<dbReference type="InterPro" id="IPR029347">
    <property type="entry name" value="Raptor_N"/>
</dbReference>
<dbReference type="PANTHER" id="PTHR12848">
    <property type="entry name" value="REGULATORY-ASSOCIATED PROTEIN OF MTOR"/>
    <property type="match status" value="1"/>
</dbReference>
<evidence type="ECO:0000256" key="1">
    <source>
        <dbReference type="ARBA" id="ARBA00022574"/>
    </source>
</evidence>
<reference evidence="4 5" key="1">
    <citation type="submission" date="2024-01" db="EMBL/GenBank/DDBJ databases">
        <title>Genome assemblies of Stephania.</title>
        <authorList>
            <person name="Yang L."/>
        </authorList>
    </citation>
    <scope>NUCLEOTIDE SEQUENCE [LARGE SCALE GENOMIC DNA]</scope>
    <source>
        <strain evidence="4">QJT</strain>
        <tissue evidence="4">Leaf</tissue>
    </source>
</reference>
<gene>
    <name evidence="4" type="ORF">Sjap_026034</name>
</gene>